<proteinExistence type="predicted"/>
<name>A0ACC1MED6_9HYPO</name>
<protein>
    <submittedName>
        <fullName evidence="1">Uncharacterized protein</fullName>
    </submittedName>
</protein>
<keyword evidence="2" id="KW-1185">Reference proteome</keyword>
<accession>A0ACC1MED6</accession>
<organism evidence="1 2">
    <name type="scientific">Zarea fungicola</name>
    <dbReference type="NCBI Taxonomy" id="93591"/>
    <lineage>
        <taxon>Eukaryota</taxon>
        <taxon>Fungi</taxon>
        <taxon>Dikarya</taxon>
        <taxon>Ascomycota</taxon>
        <taxon>Pezizomycotina</taxon>
        <taxon>Sordariomycetes</taxon>
        <taxon>Hypocreomycetidae</taxon>
        <taxon>Hypocreales</taxon>
        <taxon>Cordycipitaceae</taxon>
        <taxon>Zarea</taxon>
    </lineage>
</organism>
<sequence length="110" mass="12613">MRLAFFNRLKFPEDPEEAKAAKAKMGWFANLLDAPNFSNLPKTVIYTASADPLRDEGEAYGRKLIENGNEVVLRRFIGVPHPFMHMDGNLKQGSEFIDETARHIRLAHWE</sequence>
<comment type="caution">
    <text evidence="1">The sequence shown here is derived from an EMBL/GenBank/DDBJ whole genome shotgun (WGS) entry which is preliminary data.</text>
</comment>
<reference evidence="1" key="1">
    <citation type="submission" date="2022-08" db="EMBL/GenBank/DDBJ databases">
        <title>Genome Sequence of Lecanicillium fungicola.</title>
        <authorList>
            <person name="Buettner E."/>
        </authorList>
    </citation>
    <scope>NUCLEOTIDE SEQUENCE</scope>
    <source>
        <strain evidence="1">Babe33</strain>
    </source>
</reference>
<gene>
    <name evidence="1" type="ORF">NQ176_g10690</name>
</gene>
<evidence type="ECO:0000313" key="2">
    <source>
        <dbReference type="Proteomes" id="UP001143910"/>
    </source>
</evidence>
<evidence type="ECO:0000313" key="1">
    <source>
        <dbReference type="EMBL" id="KAJ2965280.1"/>
    </source>
</evidence>
<dbReference type="Proteomes" id="UP001143910">
    <property type="component" value="Unassembled WGS sequence"/>
</dbReference>
<dbReference type="EMBL" id="JANJQO010003056">
    <property type="protein sequence ID" value="KAJ2965280.1"/>
    <property type="molecule type" value="Genomic_DNA"/>
</dbReference>